<protein>
    <submittedName>
        <fullName evidence="1">Uncharacterized protein</fullName>
    </submittedName>
</protein>
<comment type="caution">
    <text evidence="1">The sequence shown here is derived from an EMBL/GenBank/DDBJ whole genome shotgun (WGS) entry which is preliminary data.</text>
</comment>
<gene>
    <name evidence="1" type="ORF">BX591_103365</name>
</gene>
<accession>A0A329CV45</accession>
<sequence>MKRKYFPMSTRVCTSLLKWMIARRRRAITLRNQSSGTLGQVLPVLAPVRVKSRNNNA</sequence>
<dbReference type="AlphaFoldDB" id="A0A329CV45"/>
<evidence type="ECO:0000313" key="2">
    <source>
        <dbReference type="Proteomes" id="UP000248918"/>
    </source>
</evidence>
<evidence type="ECO:0000313" key="1">
    <source>
        <dbReference type="EMBL" id="RAS37511.1"/>
    </source>
</evidence>
<dbReference type="EMBL" id="QLTK01000003">
    <property type="protein sequence ID" value="RAS37511.1"/>
    <property type="molecule type" value="Genomic_DNA"/>
</dbReference>
<dbReference type="Proteomes" id="UP000248918">
    <property type="component" value="Unassembled WGS sequence"/>
</dbReference>
<organism evidence="1 2">
    <name type="scientific">Paraburkholderia bryophila</name>
    <dbReference type="NCBI Taxonomy" id="420952"/>
    <lineage>
        <taxon>Bacteria</taxon>
        <taxon>Pseudomonadati</taxon>
        <taxon>Pseudomonadota</taxon>
        <taxon>Betaproteobacteria</taxon>
        <taxon>Burkholderiales</taxon>
        <taxon>Burkholderiaceae</taxon>
        <taxon>Paraburkholderia</taxon>
    </lineage>
</organism>
<name>A0A329CV45_9BURK</name>
<proteinExistence type="predicted"/>
<reference evidence="1 2" key="1">
    <citation type="submission" date="2018-06" db="EMBL/GenBank/DDBJ databases">
        <title>Genomic Encyclopedia of Type Strains, Phase III (KMG-III): the genomes of soil and plant-associated and newly described type strains.</title>
        <authorList>
            <person name="Whitman W."/>
        </authorList>
    </citation>
    <scope>NUCLEOTIDE SEQUENCE [LARGE SCALE GENOMIC DNA]</scope>
    <source>
        <strain evidence="1 2">LMG 23644</strain>
    </source>
</reference>